<dbReference type="Gene3D" id="3.90.640.10">
    <property type="entry name" value="Actin, Chain A, domain 4"/>
    <property type="match status" value="2"/>
</dbReference>
<dbReference type="FunFam" id="3.30.420.40:FF:000058">
    <property type="entry name" value="Putative actin-related protein 5"/>
    <property type="match status" value="1"/>
</dbReference>
<dbReference type="InterPro" id="IPR004000">
    <property type="entry name" value="Actin"/>
</dbReference>
<feature type="compositionally biased region" description="Polar residues" evidence="2">
    <location>
        <begin position="48"/>
        <end position="65"/>
    </location>
</feature>
<dbReference type="Gene3D" id="3.30.420.40">
    <property type="match status" value="4"/>
</dbReference>
<feature type="compositionally biased region" description="Basic residues" evidence="2">
    <location>
        <begin position="1"/>
        <end position="10"/>
    </location>
</feature>
<comment type="similarity">
    <text evidence="1">Belongs to the actin family.</text>
</comment>
<dbReference type="AlphaFoldDB" id="A0A9Q8T590"/>
<reference evidence="3" key="1">
    <citation type="journal article" date="2021" name="Mol. Plant Microbe Interact.">
        <title>Complete Genome Sequence of the Plant-Pathogenic Fungus Colletotrichum lupini.</title>
        <authorList>
            <person name="Baroncelli R."/>
            <person name="Pensec F."/>
            <person name="Da Lio D."/>
            <person name="Boufleur T."/>
            <person name="Vicente I."/>
            <person name="Sarrocco S."/>
            <person name="Picot A."/>
            <person name="Baraldi E."/>
            <person name="Sukno S."/>
            <person name="Thon M."/>
            <person name="Le Floch G."/>
        </authorList>
    </citation>
    <scope>NUCLEOTIDE SEQUENCE</scope>
    <source>
        <strain evidence="3">IMI 504893</strain>
    </source>
</reference>
<dbReference type="PANTHER" id="PTHR11937">
    <property type="entry name" value="ACTIN"/>
    <property type="match status" value="1"/>
</dbReference>
<organism evidence="3 4">
    <name type="scientific">Colletotrichum lupini</name>
    <dbReference type="NCBI Taxonomy" id="145971"/>
    <lineage>
        <taxon>Eukaryota</taxon>
        <taxon>Fungi</taxon>
        <taxon>Dikarya</taxon>
        <taxon>Ascomycota</taxon>
        <taxon>Pezizomycotina</taxon>
        <taxon>Sordariomycetes</taxon>
        <taxon>Hypocreomycetidae</taxon>
        <taxon>Glomerellales</taxon>
        <taxon>Glomerellaceae</taxon>
        <taxon>Colletotrichum</taxon>
        <taxon>Colletotrichum acutatum species complex</taxon>
    </lineage>
</organism>
<dbReference type="Proteomes" id="UP000830671">
    <property type="component" value="Chromosome 8"/>
</dbReference>
<dbReference type="KEGG" id="clup:CLUP02_15010"/>
<feature type="region of interest" description="Disordered" evidence="2">
    <location>
        <begin position="603"/>
        <end position="628"/>
    </location>
</feature>
<name>A0A9Q8T590_9PEZI</name>
<gene>
    <name evidence="3" type="ORF">CLUP02_15010</name>
</gene>
<dbReference type="SUPFAM" id="SSF53067">
    <property type="entry name" value="Actin-like ATPase domain"/>
    <property type="match status" value="2"/>
</dbReference>
<dbReference type="RefSeq" id="XP_049151080.1">
    <property type="nucleotide sequence ID" value="XM_049293934.1"/>
</dbReference>
<evidence type="ECO:0000313" key="3">
    <source>
        <dbReference type="EMBL" id="UQC89479.1"/>
    </source>
</evidence>
<sequence>MAMIKGSRKFGRPESECDSSPFEQNTEGRDAAALRPDLATTAHHNFINRNQTPPAIQLRNPSYTARKSPKHGLSHCDTLDFSQHTNIAMAPSATGELPPLPGPPERTYPPAKIFQVKEAKFEKPIPVQQDGREKASAQSSRGAAIVIDNGSSAVRAGWSFEEKPRLNIPPIMAKYRDRKAGKTYSFAGSDCYADTTARSHTRYAHEQGTGIVSNWDVMEHVLDYIFLKLGLNGDDASIDMPIIMTEAVANLPYSRKSMTEIIFECYGAPSLAYGIDSLFSYTHNKGNTGIVVSSSYTSTHVIPVYNHKALLSQATRLNWGGWHAAEYLLKLIRLKYPAFNGKLNVSQAEHMLRDHAYVSKDYNTELGGYLDWTGLEDRDIVIQYPFTEEVIVQKTEEELARIAERKKESGRRLQEQAAKMRLEKLMRKENELEQYKKLQIKLEQQTNKKEVRRLLDSNDLKDEAALERAIATLEKAVKKARTKDVGGDPAEEQQEPVFDLLDVPDEELDDAGIKAKRQQKLMKSNHDARARAKAEKEAEKARVEEEKRLDVERRENDLEGWLEERRQAREVTLQKMKERERLKQDLGNRKSLASQIRMKSIANLASDNPVKKRRRGGDDDNFGQNDDDWGVYRQITVGDNSDDEQEEENLEANLKTYEEDLLRYDPNFGYEDTHEAKTDWSTSMLHAFARGPRPFDAGSQAELNQIHLNVERIRVPEVVFQPSIAGVDQGGLIEIVGDILNQRLGGVSNREDFLKDVFLTGGNTLFQGFDERLREGLRPLLPAGAPLAIRRAEDALLDAWKGAAGWAGSDAWKAATITREEYQEKGSEYLKEHDLGNTSYGTGRLKGVRARKDGRNSNAGPYMSTYLYILHVLLASMPPVLLTRKSQALLFLHDFFDTLRPMSVFPRLHGNEALSEVMTKGSFLDTKPELASRFLSSSHQALKSPPFDTLHFSCQCYKHEFPTSSLF</sequence>
<feature type="compositionally biased region" description="Acidic residues" evidence="2">
    <location>
        <begin position="619"/>
        <end position="628"/>
    </location>
</feature>
<dbReference type="FunFam" id="3.30.420.40:FF:000139">
    <property type="entry name" value="Chromatin remodeling complex subunit (Arp5)"/>
    <property type="match status" value="1"/>
</dbReference>
<feature type="region of interest" description="Disordered" evidence="2">
    <location>
        <begin position="1"/>
        <end position="30"/>
    </location>
</feature>
<feature type="compositionally biased region" description="Basic and acidic residues" evidence="2">
    <location>
        <begin position="524"/>
        <end position="546"/>
    </location>
</feature>
<evidence type="ECO:0000313" key="4">
    <source>
        <dbReference type="Proteomes" id="UP000830671"/>
    </source>
</evidence>
<feature type="region of interest" description="Disordered" evidence="2">
    <location>
        <begin position="48"/>
        <end position="73"/>
    </location>
</feature>
<accession>A0A9Q8T590</accession>
<protein>
    <submittedName>
        <fullName evidence="3">Actin</fullName>
    </submittedName>
</protein>
<dbReference type="Gene3D" id="2.30.36.70">
    <property type="entry name" value="Actin, Chain A, domain 2"/>
    <property type="match status" value="1"/>
</dbReference>
<keyword evidence="4" id="KW-1185">Reference proteome</keyword>
<proteinExistence type="inferred from homology"/>
<feature type="region of interest" description="Disordered" evidence="2">
    <location>
        <begin position="516"/>
        <end position="546"/>
    </location>
</feature>
<dbReference type="CDD" id="cd10211">
    <property type="entry name" value="ASKHA_NBD_Arp5"/>
    <property type="match status" value="1"/>
</dbReference>
<feature type="region of interest" description="Disordered" evidence="2">
    <location>
        <begin position="480"/>
        <end position="499"/>
    </location>
</feature>
<evidence type="ECO:0000256" key="2">
    <source>
        <dbReference type="SAM" id="MobiDB-lite"/>
    </source>
</evidence>
<dbReference type="InterPro" id="IPR043129">
    <property type="entry name" value="ATPase_NBD"/>
</dbReference>
<dbReference type="EMBL" id="CP019480">
    <property type="protein sequence ID" value="UQC89479.1"/>
    <property type="molecule type" value="Genomic_DNA"/>
</dbReference>
<dbReference type="Pfam" id="PF00022">
    <property type="entry name" value="Actin"/>
    <property type="match status" value="2"/>
</dbReference>
<dbReference type="GeneID" id="73348944"/>
<evidence type="ECO:0000256" key="1">
    <source>
        <dbReference type="RuleBase" id="RU000487"/>
    </source>
</evidence>
<dbReference type="SMART" id="SM00268">
    <property type="entry name" value="ACTIN"/>
    <property type="match status" value="1"/>
</dbReference>